<protein>
    <submittedName>
        <fullName evidence="2">Uncharacterized protein</fullName>
    </submittedName>
</protein>
<dbReference type="AlphaFoldDB" id="M5S1R4"/>
<dbReference type="EMBL" id="ANOG01000424">
    <property type="protein sequence ID" value="EMI20119.1"/>
    <property type="molecule type" value="Genomic_DNA"/>
</dbReference>
<feature type="compositionally biased region" description="Polar residues" evidence="1">
    <location>
        <begin position="50"/>
        <end position="65"/>
    </location>
</feature>
<dbReference type="PATRIC" id="fig|1265738.3.peg.2953"/>
<sequence length="65" mass="7287">MVAQSNDFGIGVFVHLTQQISHMKMIKIDTRDSKSSHVGKHYSARKDGKNTSSAMTNDCSVLQYR</sequence>
<gene>
    <name evidence="2" type="ORF">RMSM_02960</name>
</gene>
<evidence type="ECO:0000313" key="2">
    <source>
        <dbReference type="EMBL" id="EMI20119.1"/>
    </source>
</evidence>
<evidence type="ECO:0000313" key="3">
    <source>
        <dbReference type="Proteomes" id="UP000011991"/>
    </source>
</evidence>
<organism evidence="2 3">
    <name type="scientific">Rhodopirellula maiorica SM1</name>
    <dbReference type="NCBI Taxonomy" id="1265738"/>
    <lineage>
        <taxon>Bacteria</taxon>
        <taxon>Pseudomonadati</taxon>
        <taxon>Planctomycetota</taxon>
        <taxon>Planctomycetia</taxon>
        <taxon>Pirellulales</taxon>
        <taxon>Pirellulaceae</taxon>
        <taxon>Novipirellula</taxon>
    </lineage>
</organism>
<comment type="caution">
    <text evidence="2">The sequence shown here is derived from an EMBL/GenBank/DDBJ whole genome shotgun (WGS) entry which is preliminary data.</text>
</comment>
<reference evidence="2 3" key="1">
    <citation type="journal article" date="2013" name="Mar. Genomics">
        <title>Expression of sulfatases in Rhodopirellula baltica and the diversity of sulfatases in the genus Rhodopirellula.</title>
        <authorList>
            <person name="Wegner C.E."/>
            <person name="Richter-Heitmann T."/>
            <person name="Klindworth A."/>
            <person name="Klockow C."/>
            <person name="Richter M."/>
            <person name="Achstetter T."/>
            <person name="Glockner F.O."/>
            <person name="Harder J."/>
        </authorList>
    </citation>
    <scope>NUCLEOTIDE SEQUENCE [LARGE SCALE GENOMIC DNA]</scope>
    <source>
        <strain evidence="2 3">SM1</strain>
    </source>
</reference>
<feature type="region of interest" description="Disordered" evidence="1">
    <location>
        <begin position="28"/>
        <end position="65"/>
    </location>
</feature>
<name>M5S1R4_9BACT</name>
<keyword evidence="3" id="KW-1185">Reference proteome</keyword>
<evidence type="ECO:0000256" key="1">
    <source>
        <dbReference type="SAM" id="MobiDB-lite"/>
    </source>
</evidence>
<proteinExistence type="predicted"/>
<accession>M5S1R4</accession>
<dbReference type="Proteomes" id="UP000011991">
    <property type="component" value="Unassembled WGS sequence"/>
</dbReference>